<dbReference type="EMBL" id="QRUO01000004">
    <property type="protein sequence ID" value="RGR72849.1"/>
    <property type="molecule type" value="Genomic_DNA"/>
</dbReference>
<feature type="active site" evidence="1">
    <location>
        <position position="168"/>
    </location>
</feature>
<dbReference type="GO" id="GO:0005524">
    <property type="term" value="F:ATP binding"/>
    <property type="evidence" value="ECO:0007669"/>
    <property type="project" value="UniProtKB-KW"/>
</dbReference>
<keyword evidence="2" id="KW-0547">Nucleotide-binding</keyword>
<name>A0A412FXF8_9BACE</name>
<proteinExistence type="predicted"/>
<dbReference type="InterPro" id="IPR003812">
    <property type="entry name" value="Fido"/>
</dbReference>
<feature type="binding site" evidence="2">
    <location>
        <begin position="172"/>
        <end position="179"/>
    </location>
    <ligand>
        <name>ATP</name>
        <dbReference type="ChEBI" id="CHEBI:30616"/>
    </ligand>
</feature>
<sequence>MDNIITYLLEEKQAKRKGGLYHKTQVSLTYNSNRIEGSRLTEEQTRYIFETRTIGFKDEEAVPVDDIIETSNHFIAFDYLLDTIDEPLSGKLIKEFHRILKTGTADASKEWFNVGDWKKLPNEVGGTRTVMPQDVDAEIIRLNESYNSKVEVLFEDIIKYHYRFERIHPFQDGNGRVGRLIMFRECLCHDVVPFIIDERHKQFYYRGLREFASTPGYLLDTCLSSQDIYVAWVKYFYPGLFD</sequence>
<dbReference type="AlphaFoldDB" id="A0A412FXF8"/>
<organism evidence="5 6">
    <name type="scientific">Bacteroides caccae</name>
    <dbReference type="NCBI Taxonomy" id="47678"/>
    <lineage>
        <taxon>Bacteria</taxon>
        <taxon>Pseudomonadati</taxon>
        <taxon>Bacteroidota</taxon>
        <taxon>Bacteroidia</taxon>
        <taxon>Bacteroidales</taxon>
        <taxon>Bacteroidaceae</taxon>
        <taxon>Bacteroides</taxon>
    </lineage>
</organism>
<keyword evidence="2" id="KW-0067">ATP-binding</keyword>
<dbReference type="InterPro" id="IPR040198">
    <property type="entry name" value="Fido_containing"/>
</dbReference>
<dbReference type="RefSeq" id="WP_122118413.1">
    <property type="nucleotide sequence ID" value="NZ_JAQCWB010000006.1"/>
</dbReference>
<feature type="binding site" evidence="2">
    <location>
        <begin position="204"/>
        <end position="205"/>
    </location>
    <ligand>
        <name>ATP</name>
        <dbReference type="ChEBI" id="CHEBI:30616"/>
    </ligand>
</feature>
<feature type="site" description="Important for autoinhibition of adenylyltransferase activity" evidence="3">
    <location>
        <position position="36"/>
    </location>
</feature>
<evidence type="ECO:0000313" key="6">
    <source>
        <dbReference type="Proteomes" id="UP000284205"/>
    </source>
</evidence>
<reference evidence="5 6" key="1">
    <citation type="submission" date="2018-08" db="EMBL/GenBank/DDBJ databases">
        <title>A genome reference for cultivated species of the human gut microbiota.</title>
        <authorList>
            <person name="Zou Y."/>
            <person name="Xue W."/>
            <person name="Luo G."/>
        </authorList>
    </citation>
    <scope>NUCLEOTIDE SEQUENCE [LARGE SCALE GENOMIC DNA]</scope>
    <source>
        <strain evidence="5 6">AF24-29LB</strain>
    </source>
</reference>
<accession>A0A412FXF8</accession>
<gene>
    <name evidence="5" type="ORF">DWY26_05905</name>
</gene>
<protein>
    <submittedName>
        <fullName evidence="5">Fic family protein</fullName>
    </submittedName>
</protein>
<dbReference type="PANTHER" id="PTHR13504:SF38">
    <property type="entry name" value="FIDO DOMAIN-CONTAINING PROTEIN"/>
    <property type="match status" value="1"/>
</dbReference>
<dbReference type="PROSITE" id="PS51459">
    <property type="entry name" value="FIDO"/>
    <property type="match status" value="1"/>
</dbReference>
<evidence type="ECO:0000313" key="5">
    <source>
        <dbReference type="EMBL" id="RGR72849.1"/>
    </source>
</evidence>
<evidence type="ECO:0000256" key="3">
    <source>
        <dbReference type="PIRSR" id="PIRSR640198-3"/>
    </source>
</evidence>
<dbReference type="Gene3D" id="1.10.3290.10">
    <property type="entry name" value="Fido-like domain"/>
    <property type="match status" value="1"/>
</dbReference>
<dbReference type="Pfam" id="PF02661">
    <property type="entry name" value="Fic"/>
    <property type="match status" value="1"/>
</dbReference>
<feature type="domain" description="Fido" evidence="4">
    <location>
        <begin position="88"/>
        <end position="235"/>
    </location>
</feature>
<dbReference type="SUPFAM" id="SSF140931">
    <property type="entry name" value="Fic-like"/>
    <property type="match status" value="1"/>
</dbReference>
<dbReference type="PANTHER" id="PTHR13504">
    <property type="entry name" value="FIDO DOMAIN-CONTAINING PROTEIN DDB_G0283145"/>
    <property type="match status" value="1"/>
</dbReference>
<dbReference type="InterPro" id="IPR036597">
    <property type="entry name" value="Fido-like_dom_sf"/>
</dbReference>
<comment type="caution">
    <text evidence="5">The sequence shown here is derived from an EMBL/GenBank/DDBJ whole genome shotgun (WGS) entry which is preliminary data.</text>
</comment>
<evidence type="ECO:0000256" key="1">
    <source>
        <dbReference type="PIRSR" id="PIRSR640198-1"/>
    </source>
</evidence>
<evidence type="ECO:0000256" key="2">
    <source>
        <dbReference type="PIRSR" id="PIRSR640198-2"/>
    </source>
</evidence>
<evidence type="ECO:0000259" key="4">
    <source>
        <dbReference type="PROSITE" id="PS51459"/>
    </source>
</evidence>
<dbReference type="Proteomes" id="UP000284205">
    <property type="component" value="Unassembled WGS sequence"/>
</dbReference>